<name>A0A645ES76_9ZZZZ</name>
<dbReference type="EMBL" id="VSSQ01050801">
    <property type="protein sequence ID" value="MPN04875.1"/>
    <property type="molecule type" value="Genomic_DNA"/>
</dbReference>
<keyword evidence="2" id="KW-0479">Metal-binding</keyword>
<keyword evidence="4" id="KW-0460">Magnesium</keyword>
<dbReference type="GO" id="GO:0046872">
    <property type="term" value="F:metal ion binding"/>
    <property type="evidence" value="ECO:0007669"/>
    <property type="project" value="UniProtKB-KW"/>
</dbReference>
<protein>
    <submittedName>
        <fullName evidence="6">Carbohydrate deacetylase</fullName>
        <ecNumber evidence="6">3.5.1.-</ecNumber>
    </submittedName>
</protein>
<evidence type="ECO:0000256" key="1">
    <source>
        <dbReference type="ARBA" id="ARBA00001946"/>
    </source>
</evidence>
<dbReference type="Pfam" id="PF04794">
    <property type="entry name" value="YdjC"/>
    <property type="match status" value="1"/>
</dbReference>
<dbReference type="InterPro" id="IPR006879">
    <property type="entry name" value="YdjC-like"/>
</dbReference>
<dbReference type="SUPFAM" id="SSF88713">
    <property type="entry name" value="Glycoside hydrolase/deacetylase"/>
    <property type="match status" value="1"/>
</dbReference>
<dbReference type="PROSITE" id="PS51257">
    <property type="entry name" value="PROKAR_LIPOPROTEIN"/>
    <property type="match status" value="1"/>
</dbReference>
<dbReference type="Gene3D" id="3.20.20.370">
    <property type="entry name" value="Glycoside hydrolase/deacetylase"/>
    <property type="match status" value="1"/>
</dbReference>
<dbReference type="InterPro" id="IPR011330">
    <property type="entry name" value="Glyco_hydro/deAcase_b/a-brl"/>
</dbReference>
<evidence type="ECO:0000313" key="6">
    <source>
        <dbReference type="EMBL" id="MPN04875.1"/>
    </source>
</evidence>
<dbReference type="GO" id="GO:0019213">
    <property type="term" value="F:deacetylase activity"/>
    <property type="evidence" value="ECO:0007669"/>
    <property type="project" value="TreeGrafter"/>
</dbReference>
<reference evidence="6" key="1">
    <citation type="submission" date="2019-08" db="EMBL/GenBank/DDBJ databases">
        <authorList>
            <person name="Kucharzyk K."/>
            <person name="Murdoch R.W."/>
            <person name="Higgins S."/>
            <person name="Loffler F."/>
        </authorList>
    </citation>
    <scope>NUCLEOTIDE SEQUENCE</scope>
</reference>
<dbReference type="PANTHER" id="PTHR31609">
    <property type="entry name" value="YDJC DEACETYLASE FAMILY MEMBER"/>
    <property type="match status" value="1"/>
</dbReference>
<dbReference type="GO" id="GO:0005975">
    <property type="term" value="P:carbohydrate metabolic process"/>
    <property type="evidence" value="ECO:0007669"/>
    <property type="project" value="InterPro"/>
</dbReference>
<comment type="cofactor">
    <cofactor evidence="1">
        <name>Mg(2+)</name>
        <dbReference type="ChEBI" id="CHEBI:18420"/>
    </cofactor>
</comment>
<dbReference type="GO" id="GO:0016787">
    <property type="term" value="F:hydrolase activity"/>
    <property type="evidence" value="ECO:0007669"/>
    <property type="project" value="UniProtKB-KW"/>
</dbReference>
<evidence type="ECO:0000256" key="2">
    <source>
        <dbReference type="ARBA" id="ARBA00022723"/>
    </source>
</evidence>
<comment type="caution">
    <text evidence="6">The sequence shown here is derived from an EMBL/GenBank/DDBJ whole genome shotgun (WGS) entry which is preliminary data.</text>
</comment>
<dbReference type="EC" id="3.5.1.-" evidence="6"/>
<evidence type="ECO:0000256" key="4">
    <source>
        <dbReference type="ARBA" id="ARBA00022842"/>
    </source>
</evidence>
<sequence>MCHAANKATVEGMENGLISSATIMTSCPWYNEIASYAAANPCKGFGVHLTLTSEWKNYRWGTVAPRNEVPGLYDEQGYMWKEVMEVYASSGPEEALIEGRAQLKKALDSGIPVTHIDSHMGTYQYSPDYMKVYIQLAKEFNLPLRMPSQTTLNNLGAPDYREICRREGILHPDYFIHEEFEGYSTENVAGFWTNYIKNLKPGVTEIYVHASAEGEEIRTITNSAAKRIKELEFFTSNELKELIEKEGIIVISYRPLLELQRKK</sequence>
<dbReference type="PANTHER" id="PTHR31609:SF1">
    <property type="entry name" value="CARBOHYDRATE DEACETYLASE"/>
    <property type="match status" value="1"/>
</dbReference>
<dbReference type="CDD" id="cd10802">
    <property type="entry name" value="YdjC_TTHB029_like"/>
    <property type="match status" value="1"/>
</dbReference>
<keyword evidence="3 6" id="KW-0378">Hydrolase</keyword>
<accession>A0A645ES76</accession>
<evidence type="ECO:0000256" key="5">
    <source>
        <dbReference type="ARBA" id="ARBA00023277"/>
    </source>
</evidence>
<keyword evidence="5" id="KW-0119">Carbohydrate metabolism</keyword>
<gene>
    <name evidence="6" type="ORF">SDC9_152123</name>
</gene>
<organism evidence="6">
    <name type="scientific">bioreactor metagenome</name>
    <dbReference type="NCBI Taxonomy" id="1076179"/>
    <lineage>
        <taxon>unclassified sequences</taxon>
        <taxon>metagenomes</taxon>
        <taxon>ecological metagenomes</taxon>
    </lineage>
</organism>
<proteinExistence type="predicted"/>
<dbReference type="AlphaFoldDB" id="A0A645ES76"/>
<evidence type="ECO:0000256" key="3">
    <source>
        <dbReference type="ARBA" id="ARBA00022801"/>
    </source>
</evidence>